<dbReference type="RefSeq" id="WP_323577471.1">
    <property type="nucleotide sequence ID" value="NZ_JAYGJQ010000002.1"/>
</dbReference>
<keyword evidence="1 4" id="KW-0378">Hydrolase</keyword>
<evidence type="ECO:0000256" key="1">
    <source>
        <dbReference type="ARBA" id="ARBA00022801"/>
    </source>
</evidence>
<keyword evidence="5" id="KW-1185">Reference proteome</keyword>
<dbReference type="InterPro" id="IPR019826">
    <property type="entry name" value="Carboxylesterase_B_AS"/>
</dbReference>
<dbReference type="PANTHER" id="PTHR23024:SF24">
    <property type="entry name" value="ALPHA_BETA HYDROLASE FOLD-3 DOMAIN-CONTAINING PROTEIN"/>
    <property type="match status" value="1"/>
</dbReference>
<dbReference type="SUPFAM" id="SSF53474">
    <property type="entry name" value="alpha/beta-Hydrolases"/>
    <property type="match status" value="1"/>
</dbReference>
<feature type="domain" description="Alpha/beta hydrolase fold-3" evidence="3">
    <location>
        <begin position="108"/>
        <end position="313"/>
    </location>
</feature>
<dbReference type="PANTHER" id="PTHR23024">
    <property type="entry name" value="ARYLACETAMIDE DEACETYLASE"/>
    <property type="match status" value="1"/>
</dbReference>
<dbReference type="InterPro" id="IPR029058">
    <property type="entry name" value="AB_hydrolase_fold"/>
</dbReference>
<evidence type="ECO:0000313" key="5">
    <source>
        <dbReference type="Proteomes" id="UP001302274"/>
    </source>
</evidence>
<organism evidence="4 5">
    <name type="scientific">Bacteriovorax antarcticus</name>
    <dbReference type="NCBI Taxonomy" id="3088717"/>
    <lineage>
        <taxon>Bacteria</taxon>
        <taxon>Pseudomonadati</taxon>
        <taxon>Bdellovibrionota</taxon>
        <taxon>Bacteriovoracia</taxon>
        <taxon>Bacteriovoracales</taxon>
        <taxon>Bacteriovoracaceae</taxon>
        <taxon>Bacteriovorax</taxon>
    </lineage>
</organism>
<evidence type="ECO:0000313" key="4">
    <source>
        <dbReference type="EMBL" id="MEA9357458.1"/>
    </source>
</evidence>
<feature type="chain" id="PRO_5045608536" evidence="2">
    <location>
        <begin position="20"/>
        <end position="339"/>
    </location>
</feature>
<dbReference type="EMBL" id="JAYGJQ010000002">
    <property type="protein sequence ID" value="MEA9357458.1"/>
    <property type="molecule type" value="Genomic_DNA"/>
</dbReference>
<dbReference type="Pfam" id="PF07859">
    <property type="entry name" value="Abhydrolase_3"/>
    <property type="match status" value="1"/>
</dbReference>
<dbReference type="Proteomes" id="UP001302274">
    <property type="component" value="Unassembled WGS sequence"/>
</dbReference>
<dbReference type="GO" id="GO:0016787">
    <property type="term" value="F:hydrolase activity"/>
    <property type="evidence" value="ECO:0007669"/>
    <property type="project" value="UniProtKB-KW"/>
</dbReference>
<reference evidence="4 5" key="1">
    <citation type="submission" date="2023-11" db="EMBL/GenBank/DDBJ databases">
        <title>A Novel Polar Bacteriovorax (B. antarcticus) Isolated from the Biocrust in Antarctica.</title>
        <authorList>
            <person name="Mun W."/>
            <person name="Choi S.Y."/>
            <person name="Mitchell R.J."/>
        </authorList>
    </citation>
    <scope>NUCLEOTIDE SEQUENCE [LARGE SCALE GENOMIC DNA]</scope>
    <source>
        <strain evidence="4 5">PP10</strain>
    </source>
</reference>
<accession>A0ABU5VYL8</accession>
<keyword evidence="2" id="KW-0732">Signal</keyword>
<evidence type="ECO:0000259" key="3">
    <source>
        <dbReference type="Pfam" id="PF07859"/>
    </source>
</evidence>
<dbReference type="Gene3D" id="3.40.50.1820">
    <property type="entry name" value="alpha/beta hydrolase"/>
    <property type="match status" value="1"/>
</dbReference>
<protein>
    <submittedName>
        <fullName evidence="4">Alpha/beta hydrolase</fullName>
    </submittedName>
</protein>
<proteinExistence type="predicted"/>
<evidence type="ECO:0000256" key="2">
    <source>
        <dbReference type="SAM" id="SignalP"/>
    </source>
</evidence>
<feature type="signal peptide" evidence="2">
    <location>
        <begin position="1"/>
        <end position="19"/>
    </location>
</feature>
<dbReference type="InterPro" id="IPR050466">
    <property type="entry name" value="Carboxylest/Gibb_receptor"/>
</dbReference>
<dbReference type="PROSITE" id="PS00122">
    <property type="entry name" value="CARBOXYLESTERASE_B_1"/>
    <property type="match status" value="1"/>
</dbReference>
<comment type="caution">
    <text evidence="4">The sequence shown here is derived from an EMBL/GenBank/DDBJ whole genome shotgun (WGS) entry which is preliminary data.</text>
</comment>
<dbReference type="InterPro" id="IPR013094">
    <property type="entry name" value="AB_hydrolase_3"/>
</dbReference>
<name>A0ABU5VYL8_9BACT</name>
<gene>
    <name evidence="4" type="ORF">SHI21_14620</name>
</gene>
<sequence>MLKVLLPALLTISLHSAYAAKMATPNKEMNTVLTELNKKGGRPIETLTAGEARKQPTPADAVKAVMETKKDMPKALVSIKEVQVNGADGPIPARIYIPEGGIKPMPVVVYYHGGGFVIADNNVYDATPRSLADQTKSIFISVEYRKGPEHKFPAAHDDAFAAYKWVLANAGSFGGDPKRVAVAGESAGGNLALNVAIRARDEKVQIPAHELIIYPIAGSYMGTASYKENANAKPLNREMMGWFMNQYLSDPKQKDDKRINLLTANFQGLNDATIITAQIDPLRSEGFELAEKMKAQGVDVKYKNYKGVTHEFFGMAPVLKEAREAQKLAAKDLTKAFKQ</sequence>